<evidence type="ECO:0000256" key="1">
    <source>
        <dbReference type="SAM" id="Phobius"/>
    </source>
</evidence>
<feature type="transmembrane region" description="Helical" evidence="1">
    <location>
        <begin position="7"/>
        <end position="28"/>
    </location>
</feature>
<dbReference type="EMBL" id="JAGGNH010000004">
    <property type="protein sequence ID" value="KAJ0975944.1"/>
    <property type="molecule type" value="Genomic_DNA"/>
</dbReference>
<dbReference type="Gene3D" id="3.90.550.10">
    <property type="entry name" value="Spore Coat Polysaccharide Biosynthesis Protein SpsA, Chain A"/>
    <property type="match status" value="1"/>
</dbReference>
<keyword evidence="1" id="KW-0472">Membrane</keyword>
<keyword evidence="3" id="KW-1185">Reference proteome</keyword>
<organism evidence="2 3">
    <name type="scientific">Dioscorea zingiberensis</name>
    <dbReference type="NCBI Taxonomy" id="325984"/>
    <lineage>
        <taxon>Eukaryota</taxon>
        <taxon>Viridiplantae</taxon>
        <taxon>Streptophyta</taxon>
        <taxon>Embryophyta</taxon>
        <taxon>Tracheophyta</taxon>
        <taxon>Spermatophyta</taxon>
        <taxon>Magnoliopsida</taxon>
        <taxon>Liliopsida</taxon>
        <taxon>Dioscoreales</taxon>
        <taxon>Dioscoreaceae</taxon>
        <taxon>Dioscorea</taxon>
    </lineage>
</organism>
<comment type="caution">
    <text evidence="2">The sequence shown here is derived from an EMBL/GenBank/DDBJ whole genome shotgun (WGS) entry which is preliminary data.</text>
</comment>
<sequence>MHRKKKSLLVIIFALSSAIVFLYPYLWLSSPQLHTHPNPITNPNPTFYFSIKLLTFDRLPSLRRCLRSLAAADYTGDRADLHLFVDHLPVNASGLVERNLEESHRILDFIDGFEWRHGDKRVHYRTGNAGLQAQWLEAWWPGSDDEFAFVVEDDLEVSPLYYKFLKGLILKYYYDRSNYSPLIYGASLQRPRFVAGKHGHKLKVDSETHLFLYQMVGTWGQLLFPKPWKEFRLWCDIHKAKGIKPILQGMVTTGWYKKMGERIWTPWFIKFLHSKGYYNIYTNFQQERALSVSHRDAGVNYGKSAGPDSKLLQESSLDFKLWEMQPLRNLKWYDFCFREVQPGRIVRNLDELGSVLESMQKQTTVALISLYQTTEKIARNLFCHLERLDLLNSIFIGNDSEFLLDLSRRGYLVIDSAQFINSIRDKRLMHHKPSEMRAIEEILVKANIINKLLESGYNSWLIDGNIIPITDSFYQLPDPACDIMATNNVELMFLKSSSWRIWGVDFVPKVADAGISLLSSSSVPVEHKHFARFVTKAFEGKPNVRIHMFDEAMLAVKLGNAPGDHAYSVTSKKLVFWSPNLEIDLIQHHLQDMNMWLIDEDLSCTAVFCHGK</sequence>
<dbReference type="OrthoDB" id="2020070at2759"/>
<proteinExistence type="predicted"/>
<accession>A0A9D5CMW2</accession>
<dbReference type="AlphaFoldDB" id="A0A9D5CMW2"/>
<dbReference type="Proteomes" id="UP001085076">
    <property type="component" value="Miscellaneous, Linkage group lg04"/>
</dbReference>
<reference evidence="2" key="1">
    <citation type="submission" date="2021-03" db="EMBL/GenBank/DDBJ databases">
        <authorList>
            <person name="Li Z."/>
            <person name="Yang C."/>
        </authorList>
    </citation>
    <scope>NUCLEOTIDE SEQUENCE</scope>
    <source>
        <strain evidence="2">Dzin_1.0</strain>
        <tissue evidence="2">Leaf</tissue>
    </source>
</reference>
<keyword evidence="1" id="KW-0812">Transmembrane</keyword>
<dbReference type="SUPFAM" id="SSF53448">
    <property type="entry name" value="Nucleotide-diphospho-sugar transferases"/>
    <property type="match status" value="1"/>
</dbReference>
<protein>
    <submittedName>
        <fullName evidence="2">Uncharacterized protein</fullName>
    </submittedName>
</protein>
<dbReference type="PANTHER" id="PTHR33604">
    <property type="entry name" value="OSJNBA0004B13.7 PROTEIN"/>
    <property type="match status" value="1"/>
</dbReference>
<dbReference type="PANTHER" id="PTHR33604:SF3">
    <property type="entry name" value="OSJNBA0004B13.7 PROTEIN"/>
    <property type="match status" value="1"/>
</dbReference>
<evidence type="ECO:0000313" key="3">
    <source>
        <dbReference type="Proteomes" id="UP001085076"/>
    </source>
</evidence>
<gene>
    <name evidence="2" type="ORF">J5N97_017909</name>
</gene>
<dbReference type="InterPro" id="IPR029044">
    <property type="entry name" value="Nucleotide-diphossugar_trans"/>
</dbReference>
<reference evidence="2" key="2">
    <citation type="journal article" date="2022" name="Hortic Res">
        <title>The genome of Dioscorea zingiberensis sheds light on the biosynthesis, origin and evolution of the medicinally important diosgenin saponins.</title>
        <authorList>
            <person name="Li Y."/>
            <person name="Tan C."/>
            <person name="Li Z."/>
            <person name="Guo J."/>
            <person name="Li S."/>
            <person name="Chen X."/>
            <person name="Wang C."/>
            <person name="Dai X."/>
            <person name="Yang H."/>
            <person name="Song W."/>
            <person name="Hou L."/>
            <person name="Xu J."/>
            <person name="Tong Z."/>
            <person name="Xu A."/>
            <person name="Yuan X."/>
            <person name="Wang W."/>
            <person name="Yang Q."/>
            <person name="Chen L."/>
            <person name="Sun Z."/>
            <person name="Wang K."/>
            <person name="Pan B."/>
            <person name="Chen J."/>
            <person name="Bao Y."/>
            <person name="Liu F."/>
            <person name="Qi X."/>
            <person name="Gang D.R."/>
            <person name="Wen J."/>
            <person name="Li J."/>
        </authorList>
    </citation>
    <scope>NUCLEOTIDE SEQUENCE</scope>
    <source>
        <strain evidence="2">Dzin_1.0</strain>
    </source>
</reference>
<name>A0A9D5CMW2_9LILI</name>
<evidence type="ECO:0000313" key="2">
    <source>
        <dbReference type="EMBL" id="KAJ0975944.1"/>
    </source>
</evidence>
<keyword evidence="1" id="KW-1133">Transmembrane helix</keyword>